<evidence type="ECO:0000313" key="4">
    <source>
        <dbReference type="EMBL" id="GAA3527216.1"/>
    </source>
</evidence>
<sequence length="279" mass="29271">MRLFQTDHGIASADDDGLAILDLPHGTVVELLNDRDADPAKAAVRKRLPIADCTITAPVPASTRIFLIGANYRSHIEEAGLTEPSRAMGMPIPATALAGPYDAVALPAEAPTQVDYEGELAVLVGTPGRDIAPGSGWDHVAGLCVADDISARDVQHAGFEDGRIVDLDAVLRGKSFPGFKPLGPCVTTVEEIRAAGALTLRTRVNGQLRQEGTTAEMLFDFGAVVEGLSKDFDLMAGDVILTGTPSGVGVVDGRFLRAGDVVEVEVDHIGTLRNEIVAS</sequence>
<name>A0ABP6V1T3_9PSEU</name>
<dbReference type="GO" id="GO:0016787">
    <property type="term" value="F:hydrolase activity"/>
    <property type="evidence" value="ECO:0007669"/>
    <property type="project" value="UniProtKB-KW"/>
</dbReference>
<evidence type="ECO:0000256" key="1">
    <source>
        <dbReference type="ARBA" id="ARBA00010211"/>
    </source>
</evidence>
<dbReference type="Pfam" id="PF01557">
    <property type="entry name" value="FAA_hydrolase"/>
    <property type="match status" value="1"/>
</dbReference>
<reference evidence="5" key="1">
    <citation type="journal article" date="2019" name="Int. J. Syst. Evol. Microbiol.">
        <title>The Global Catalogue of Microorganisms (GCM) 10K type strain sequencing project: providing services to taxonomists for standard genome sequencing and annotation.</title>
        <authorList>
            <consortium name="The Broad Institute Genomics Platform"/>
            <consortium name="The Broad Institute Genome Sequencing Center for Infectious Disease"/>
            <person name="Wu L."/>
            <person name="Ma J."/>
        </authorList>
    </citation>
    <scope>NUCLEOTIDE SEQUENCE [LARGE SCALE GENOMIC DNA]</scope>
    <source>
        <strain evidence="5">JCM 16898</strain>
    </source>
</reference>
<comment type="caution">
    <text evidence="4">The sequence shown here is derived from an EMBL/GenBank/DDBJ whole genome shotgun (WGS) entry which is preliminary data.</text>
</comment>
<dbReference type="SUPFAM" id="SSF56529">
    <property type="entry name" value="FAH"/>
    <property type="match status" value="1"/>
</dbReference>
<organism evidence="4 5">
    <name type="scientific">Amycolatopsis ultiminotia</name>
    <dbReference type="NCBI Taxonomy" id="543629"/>
    <lineage>
        <taxon>Bacteria</taxon>
        <taxon>Bacillati</taxon>
        <taxon>Actinomycetota</taxon>
        <taxon>Actinomycetes</taxon>
        <taxon>Pseudonocardiales</taxon>
        <taxon>Pseudonocardiaceae</taxon>
        <taxon>Amycolatopsis</taxon>
    </lineage>
</organism>
<evidence type="ECO:0000259" key="3">
    <source>
        <dbReference type="Pfam" id="PF01557"/>
    </source>
</evidence>
<dbReference type="Gene3D" id="3.90.850.10">
    <property type="entry name" value="Fumarylacetoacetase-like, C-terminal domain"/>
    <property type="match status" value="1"/>
</dbReference>
<accession>A0ABP6V1T3</accession>
<dbReference type="PANTHER" id="PTHR42796">
    <property type="entry name" value="FUMARYLACETOACETATE HYDROLASE DOMAIN-CONTAINING PROTEIN 2A-RELATED"/>
    <property type="match status" value="1"/>
</dbReference>
<dbReference type="InterPro" id="IPR051121">
    <property type="entry name" value="FAH"/>
</dbReference>
<dbReference type="EMBL" id="BAAAZN010000001">
    <property type="protein sequence ID" value="GAA3527216.1"/>
    <property type="molecule type" value="Genomic_DNA"/>
</dbReference>
<dbReference type="Proteomes" id="UP001500689">
    <property type="component" value="Unassembled WGS sequence"/>
</dbReference>
<dbReference type="RefSeq" id="WP_344855288.1">
    <property type="nucleotide sequence ID" value="NZ_BAAAZN010000001.1"/>
</dbReference>
<proteinExistence type="inferred from homology"/>
<feature type="domain" description="Fumarylacetoacetase-like C-terminal" evidence="3">
    <location>
        <begin position="65"/>
        <end position="277"/>
    </location>
</feature>
<keyword evidence="4" id="KW-0378">Hydrolase</keyword>
<keyword evidence="5" id="KW-1185">Reference proteome</keyword>
<dbReference type="InterPro" id="IPR011234">
    <property type="entry name" value="Fumarylacetoacetase-like_C"/>
</dbReference>
<gene>
    <name evidence="4" type="ORF">GCM10022222_07770</name>
</gene>
<dbReference type="PANTHER" id="PTHR42796:SF4">
    <property type="entry name" value="FUMARYLACETOACETATE HYDROLASE DOMAIN-CONTAINING PROTEIN 2A"/>
    <property type="match status" value="1"/>
</dbReference>
<evidence type="ECO:0000313" key="5">
    <source>
        <dbReference type="Proteomes" id="UP001500689"/>
    </source>
</evidence>
<evidence type="ECO:0000256" key="2">
    <source>
        <dbReference type="ARBA" id="ARBA00022723"/>
    </source>
</evidence>
<comment type="similarity">
    <text evidence="1">Belongs to the FAH family.</text>
</comment>
<keyword evidence="2" id="KW-0479">Metal-binding</keyword>
<protein>
    <submittedName>
        <fullName evidence="4">Fumarylacetoacetate hydrolase family protein</fullName>
    </submittedName>
</protein>
<dbReference type="InterPro" id="IPR036663">
    <property type="entry name" value="Fumarylacetoacetase_C_sf"/>
</dbReference>